<proteinExistence type="predicted"/>
<dbReference type="InterPro" id="IPR026591">
    <property type="entry name" value="Sirtuin_cat_small_dom_sf"/>
</dbReference>
<comment type="caution">
    <text evidence="6">The sequence shown here is derived from an EMBL/GenBank/DDBJ whole genome shotgun (WGS) entry which is preliminary data.</text>
</comment>
<dbReference type="SUPFAM" id="SSF52467">
    <property type="entry name" value="DHS-like NAD/FAD-binding domain"/>
    <property type="match status" value="1"/>
</dbReference>
<keyword evidence="4" id="KW-0862">Zinc</keyword>
<keyword evidence="4" id="KW-0479">Metal-binding</keyword>
<dbReference type="EC" id="2.3.1.286" evidence="1"/>
<feature type="binding site" evidence="4">
    <location>
        <position position="163"/>
    </location>
    <ligand>
        <name>Zn(2+)</name>
        <dbReference type="ChEBI" id="CHEBI:29105"/>
    </ligand>
</feature>
<keyword evidence="3" id="KW-0520">NAD</keyword>
<keyword evidence="7" id="KW-1185">Reference proteome</keyword>
<feature type="binding site" evidence="4">
    <location>
        <position position="136"/>
    </location>
    <ligand>
        <name>Zn(2+)</name>
        <dbReference type="ChEBI" id="CHEBI:29105"/>
    </ligand>
</feature>
<evidence type="ECO:0000256" key="4">
    <source>
        <dbReference type="PROSITE-ProRule" id="PRU00236"/>
    </source>
</evidence>
<dbReference type="InterPro" id="IPR026590">
    <property type="entry name" value="Ssirtuin_cat_dom"/>
</dbReference>
<dbReference type="Proteomes" id="UP000664779">
    <property type="component" value="Unassembled WGS sequence"/>
</dbReference>
<dbReference type="CDD" id="cd01407">
    <property type="entry name" value="SIR2-fam"/>
    <property type="match status" value="1"/>
</dbReference>
<evidence type="ECO:0000256" key="3">
    <source>
        <dbReference type="ARBA" id="ARBA00023027"/>
    </source>
</evidence>
<dbReference type="GO" id="GO:0046872">
    <property type="term" value="F:metal ion binding"/>
    <property type="evidence" value="ECO:0007669"/>
    <property type="project" value="UniProtKB-KW"/>
</dbReference>
<dbReference type="GO" id="GO:0070403">
    <property type="term" value="F:NAD+ binding"/>
    <property type="evidence" value="ECO:0007669"/>
    <property type="project" value="InterPro"/>
</dbReference>
<reference evidence="6" key="1">
    <citation type="submission" date="2021-03" db="EMBL/GenBank/DDBJ databases">
        <title>Roseibium sp. CAU 1637 isolated from Incheon.</title>
        <authorList>
            <person name="Kim W."/>
        </authorList>
    </citation>
    <scope>NUCLEOTIDE SEQUENCE</scope>
    <source>
        <strain evidence="6">CAU 1637</strain>
    </source>
</reference>
<sequence>MTEIMDLTSARAVLDDVFAEAGADLVVMTGAGISTASGIPDFRSPGGLWSQIKPIQFDEFVHDPAKRREDWRRRFEMKAIFDAAEPNAGHLALADMARAGSLRRLITQNVDNMHQRSGVPEEALVELHGNSTYATCLVCSRREELESIALMLENGGTPVCTECGGLLKAAVVSFGQAMPEEPLQQAAEAARRSSVFLVVGSSLVVHPAAQLPAIAVQTGAELIILNREQTPLDQHASFCLRTPIAETLGVSGSEKMT</sequence>
<dbReference type="PANTHER" id="PTHR11085">
    <property type="entry name" value="NAD-DEPENDENT PROTEIN DEACYLASE SIRTUIN-5, MITOCHONDRIAL-RELATED"/>
    <property type="match status" value="1"/>
</dbReference>
<evidence type="ECO:0000259" key="5">
    <source>
        <dbReference type="PROSITE" id="PS50305"/>
    </source>
</evidence>
<dbReference type="AlphaFoldDB" id="A0A939ELI2"/>
<dbReference type="Gene3D" id="3.30.1600.10">
    <property type="entry name" value="SIR2/SIRT2 'Small Domain"/>
    <property type="match status" value="1"/>
</dbReference>
<evidence type="ECO:0000256" key="1">
    <source>
        <dbReference type="ARBA" id="ARBA00012928"/>
    </source>
</evidence>
<evidence type="ECO:0000256" key="2">
    <source>
        <dbReference type="ARBA" id="ARBA00022679"/>
    </source>
</evidence>
<dbReference type="InterPro" id="IPR003000">
    <property type="entry name" value="Sirtuin"/>
</dbReference>
<organism evidence="6 7">
    <name type="scientific">Roseibium limicola</name>
    <dbReference type="NCBI Taxonomy" id="2816037"/>
    <lineage>
        <taxon>Bacteria</taxon>
        <taxon>Pseudomonadati</taxon>
        <taxon>Pseudomonadota</taxon>
        <taxon>Alphaproteobacteria</taxon>
        <taxon>Hyphomicrobiales</taxon>
        <taxon>Stappiaceae</taxon>
        <taxon>Roseibium</taxon>
    </lineage>
</organism>
<keyword evidence="2" id="KW-0808">Transferase</keyword>
<dbReference type="Pfam" id="PF02146">
    <property type="entry name" value="SIR2"/>
    <property type="match status" value="1"/>
</dbReference>
<dbReference type="InterPro" id="IPR029035">
    <property type="entry name" value="DHS-like_NAD/FAD-binding_dom"/>
</dbReference>
<feature type="domain" description="Deacetylase sirtuin-type" evidence="5">
    <location>
        <begin position="2"/>
        <end position="251"/>
    </location>
</feature>
<gene>
    <name evidence="6" type="ORF">J0X15_05355</name>
</gene>
<dbReference type="GO" id="GO:0017136">
    <property type="term" value="F:histone deacetylase activity, NAD-dependent"/>
    <property type="evidence" value="ECO:0007669"/>
    <property type="project" value="TreeGrafter"/>
</dbReference>
<dbReference type="RefSeq" id="WP_206938765.1">
    <property type="nucleotide sequence ID" value="NZ_JAFLNF010000002.1"/>
</dbReference>
<feature type="binding site" evidence="4">
    <location>
        <position position="139"/>
    </location>
    <ligand>
        <name>Zn(2+)</name>
        <dbReference type="ChEBI" id="CHEBI:29105"/>
    </ligand>
</feature>
<dbReference type="EMBL" id="JAFLNF010000002">
    <property type="protein sequence ID" value="MBO0344637.1"/>
    <property type="molecule type" value="Genomic_DNA"/>
</dbReference>
<accession>A0A939ELI2</accession>
<evidence type="ECO:0000313" key="7">
    <source>
        <dbReference type="Proteomes" id="UP000664779"/>
    </source>
</evidence>
<dbReference type="InterPro" id="IPR050134">
    <property type="entry name" value="NAD-dep_sirtuin_deacylases"/>
</dbReference>
<dbReference type="PANTHER" id="PTHR11085:SF10">
    <property type="entry name" value="NAD-DEPENDENT PROTEIN DEACYLASE SIRTUIN-5, MITOCHONDRIAL-RELATED"/>
    <property type="match status" value="1"/>
</dbReference>
<protein>
    <recommendedName>
        <fullName evidence="1">protein acetyllysine N-acetyltransferase</fullName>
        <ecNumber evidence="1">2.3.1.286</ecNumber>
    </recommendedName>
</protein>
<feature type="active site" description="Proton acceptor" evidence="4">
    <location>
        <position position="128"/>
    </location>
</feature>
<dbReference type="Gene3D" id="3.40.50.1220">
    <property type="entry name" value="TPP-binding domain"/>
    <property type="match status" value="1"/>
</dbReference>
<dbReference type="PROSITE" id="PS50305">
    <property type="entry name" value="SIRTUIN"/>
    <property type="match status" value="1"/>
</dbReference>
<feature type="binding site" evidence="4">
    <location>
        <position position="160"/>
    </location>
    <ligand>
        <name>Zn(2+)</name>
        <dbReference type="ChEBI" id="CHEBI:29105"/>
    </ligand>
</feature>
<evidence type="ECO:0000313" key="6">
    <source>
        <dbReference type="EMBL" id="MBO0344637.1"/>
    </source>
</evidence>
<name>A0A939ELI2_9HYPH</name>